<dbReference type="GO" id="GO:0005509">
    <property type="term" value="F:calcium ion binding"/>
    <property type="evidence" value="ECO:0007669"/>
    <property type="project" value="InterPro"/>
</dbReference>
<accession>A0A918CNF0</accession>
<evidence type="ECO:0000256" key="2">
    <source>
        <dbReference type="ARBA" id="ARBA00022525"/>
    </source>
</evidence>
<dbReference type="GO" id="GO:0005975">
    <property type="term" value="P:carbohydrate metabolic process"/>
    <property type="evidence" value="ECO:0007669"/>
    <property type="project" value="UniProtKB-ARBA"/>
</dbReference>
<reference evidence="9" key="1">
    <citation type="journal article" date="2014" name="Int. J. Syst. Evol. Microbiol.">
        <title>Complete genome sequence of Corynebacterium casei LMG S-19264T (=DSM 44701T), isolated from a smear-ripened cheese.</title>
        <authorList>
            <consortium name="US DOE Joint Genome Institute (JGI-PGF)"/>
            <person name="Walter F."/>
            <person name="Albersmeier A."/>
            <person name="Kalinowski J."/>
            <person name="Ruckert C."/>
        </authorList>
    </citation>
    <scope>NUCLEOTIDE SEQUENCE</scope>
    <source>
        <strain evidence="9">JCM 3346</strain>
    </source>
</reference>
<evidence type="ECO:0000256" key="3">
    <source>
        <dbReference type="ARBA" id="ARBA00022729"/>
    </source>
</evidence>
<evidence type="ECO:0000256" key="5">
    <source>
        <dbReference type="SAM" id="MobiDB-lite"/>
    </source>
</evidence>
<evidence type="ECO:0000256" key="4">
    <source>
        <dbReference type="ARBA" id="ARBA00023088"/>
    </source>
</evidence>
<dbReference type="NCBIfam" id="TIGR03934">
    <property type="entry name" value="TQXA_dom"/>
    <property type="match status" value="1"/>
</dbReference>
<feature type="chain" id="PRO_5037748738" description="Gram-positive cocci surface proteins LPxTG domain-containing protein" evidence="7">
    <location>
        <begin position="28"/>
        <end position="532"/>
    </location>
</feature>
<dbReference type="SUPFAM" id="SSF49313">
    <property type="entry name" value="Cadherin-like"/>
    <property type="match status" value="1"/>
</dbReference>
<keyword evidence="3 7" id="KW-0732">Signal</keyword>
<evidence type="ECO:0000256" key="1">
    <source>
        <dbReference type="ARBA" id="ARBA00022512"/>
    </source>
</evidence>
<evidence type="ECO:0000313" key="9">
    <source>
        <dbReference type="EMBL" id="GGR34180.1"/>
    </source>
</evidence>
<evidence type="ECO:0000256" key="6">
    <source>
        <dbReference type="SAM" id="Phobius"/>
    </source>
</evidence>
<dbReference type="EMBL" id="BMRJ01000004">
    <property type="protein sequence ID" value="GGR34180.1"/>
    <property type="molecule type" value="Genomic_DNA"/>
</dbReference>
<evidence type="ECO:0000313" key="10">
    <source>
        <dbReference type="Proteomes" id="UP000610303"/>
    </source>
</evidence>
<feature type="transmembrane region" description="Helical" evidence="6">
    <location>
        <begin position="504"/>
        <end position="525"/>
    </location>
</feature>
<protein>
    <recommendedName>
        <fullName evidence="8">Gram-positive cocci surface proteins LPxTG domain-containing protein</fullName>
    </recommendedName>
</protein>
<dbReference type="Gene3D" id="2.60.40.10">
    <property type="entry name" value="Immunoglobulins"/>
    <property type="match status" value="2"/>
</dbReference>
<dbReference type="InterPro" id="IPR023849">
    <property type="entry name" value="TQXA_dom"/>
</dbReference>
<dbReference type="InterPro" id="IPR019931">
    <property type="entry name" value="LPXTG_anchor"/>
</dbReference>
<keyword evidence="2" id="KW-0964">Secreted</keyword>
<dbReference type="InterPro" id="IPR013552">
    <property type="entry name" value="Thioester_dom"/>
</dbReference>
<dbReference type="AlphaFoldDB" id="A0A918CNF0"/>
<dbReference type="Proteomes" id="UP000610303">
    <property type="component" value="Unassembled WGS sequence"/>
</dbReference>
<proteinExistence type="predicted"/>
<sequence length="532" mass="53024">MAGLALGIGTVLAGTAAAAAGAPSAPADPPVTATASAGAHGSPLRLTSGRVIATVEFDLELSTTERLTAYCVELHIPFDARRQLVETPWAQFPDPASPAVDHEDEIAQALALGYPATSLATLQAIDAPWAAALTEAQAIAGTQLAVWYLSDAAEVTNITDAAVIQLAGHLRDAAVAAAATARAGRPTASVSPASATGQAGERLGPFQLSTDHAASSTVVRELPSTVRLVDAGGDEPTDGELAAGVPFWFDVPAAAPAGSASVALTAVGSPEPATRLFTPEQSTPAAQALVAPGTRTPSATVDAVASWRAQDVAPGFTTPPGATVVAGGPFEHRFEASGSPRPAFSAGPLPPGFTLDADSGVLRGTAPTAAGEYPVEVTAANGVGTAAGQRFVLRVEPGPASTVAATPSATSVPVRGSVDLTVDARDAFGNPIPDAASRAVVTSDHPRDVIDGTRVTFPSASPHVLTVSVDGVSTTVRIEVVPDPAPAAPRAPLAATGVHVASTAGAAALALALGLVGLLGVHLAARRRRVDG</sequence>
<keyword evidence="4" id="KW-0572">Peptidoglycan-anchor</keyword>
<dbReference type="GO" id="GO:0016020">
    <property type="term" value="C:membrane"/>
    <property type="evidence" value="ECO:0007669"/>
    <property type="project" value="InterPro"/>
</dbReference>
<keyword evidence="10" id="KW-1185">Reference proteome</keyword>
<dbReference type="Pfam" id="PF08341">
    <property type="entry name" value="TED"/>
    <property type="match status" value="1"/>
</dbReference>
<feature type="region of interest" description="Disordered" evidence="5">
    <location>
        <begin position="20"/>
        <end position="42"/>
    </location>
</feature>
<dbReference type="Gene3D" id="1.10.150.480">
    <property type="match status" value="1"/>
</dbReference>
<comment type="caution">
    <text evidence="9">The sequence shown here is derived from an EMBL/GenBank/DDBJ whole genome shotgun (WGS) entry which is preliminary data.</text>
</comment>
<feature type="domain" description="Gram-positive cocci surface proteins LPxTG" evidence="8">
    <location>
        <begin position="493"/>
        <end position="532"/>
    </location>
</feature>
<dbReference type="InterPro" id="IPR013783">
    <property type="entry name" value="Ig-like_fold"/>
</dbReference>
<keyword evidence="6" id="KW-0472">Membrane</keyword>
<organism evidence="9 10">
    <name type="scientific">Agromyces mediolanus</name>
    <name type="common">Corynebacterium mediolanum</name>
    <dbReference type="NCBI Taxonomy" id="41986"/>
    <lineage>
        <taxon>Bacteria</taxon>
        <taxon>Bacillati</taxon>
        <taxon>Actinomycetota</taxon>
        <taxon>Actinomycetes</taxon>
        <taxon>Micrococcales</taxon>
        <taxon>Microbacteriaceae</taxon>
        <taxon>Agromyces</taxon>
    </lineage>
</organism>
<keyword evidence="6" id="KW-0812">Transmembrane</keyword>
<reference evidence="9" key="2">
    <citation type="submission" date="2020-09" db="EMBL/GenBank/DDBJ databases">
        <authorList>
            <person name="Sun Q."/>
            <person name="Ohkuma M."/>
        </authorList>
    </citation>
    <scope>NUCLEOTIDE SEQUENCE</scope>
    <source>
        <strain evidence="9">JCM 3346</strain>
    </source>
</reference>
<gene>
    <name evidence="9" type="ORF">GCM10010196_30220</name>
</gene>
<dbReference type="InterPro" id="IPR015919">
    <property type="entry name" value="Cadherin-like_sf"/>
</dbReference>
<keyword evidence="1" id="KW-0134">Cell wall</keyword>
<dbReference type="PROSITE" id="PS50847">
    <property type="entry name" value="GRAM_POS_ANCHORING"/>
    <property type="match status" value="1"/>
</dbReference>
<evidence type="ECO:0000259" key="8">
    <source>
        <dbReference type="PROSITE" id="PS50847"/>
    </source>
</evidence>
<dbReference type="Pfam" id="PF05345">
    <property type="entry name" value="He_PIG"/>
    <property type="match status" value="1"/>
</dbReference>
<name>A0A918CNF0_AGRME</name>
<keyword evidence="6" id="KW-1133">Transmembrane helix</keyword>
<evidence type="ECO:0000256" key="7">
    <source>
        <dbReference type="SAM" id="SignalP"/>
    </source>
</evidence>
<feature type="signal peptide" evidence="7">
    <location>
        <begin position="1"/>
        <end position="27"/>
    </location>
</feature>